<dbReference type="PANTHER" id="PTHR30273:SF2">
    <property type="entry name" value="PROTEIN FECR"/>
    <property type="match status" value="1"/>
</dbReference>
<evidence type="ECO:0000256" key="1">
    <source>
        <dbReference type="SAM" id="Phobius"/>
    </source>
</evidence>
<dbReference type="InterPro" id="IPR032508">
    <property type="entry name" value="FecR_C"/>
</dbReference>
<gene>
    <name evidence="4" type="ORF">ACFPFU_24925</name>
</gene>
<dbReference type="EMBL" id="JBHSJJ010000025">
    <property type="protein sequence ID" value="MFC4874970.1"/>
    <property type="molecule type" value="Genomic_DNA"/>
</dbReference>
<evidence type="ECO:0000259" key="3">
    <source>
        <dbReference type="Pfam" id="PF16344"/>
    </source>
</evidence>
<feature type="domain" description="FecR protein" evidence="2">
    <location>
        <begin position="140"/>
        <end position="228"/>
    </location>
</feature>
<keyword evidence="1" id="KW-0812">Transmembrane</keyword>
<evidence type="ECO:0000313" key="5">
    <source>
        <dbReference type="Proteomes" id="UP001595818"/>
    </source>
</evidence>
<dbReference type="Gene3D" id="2.60.120.1440">
    <property type="match status" value="1"/>
</dbReference>
<comment type="caution">
    <text evidence="4">The sequence shown here is derived from an EMBL/GenBank/DDBJ whole genome shotgun (WGS) entry which is preliminary data.</text>
</comment>
<name>A0ABV9TAL0_9BACT</name>
<dbReference type="Pfam" id="PF04773">
    <property type="entry name" value="FecR"/>
    <property type="match status" value="1"/>
</dbReference>
<accession>A0ABV9TAL0</accession>
<protein>
    <submittedName>
        <fullName evidence="4">FecR family protein</fullName>
    </submittedName>
</protein>
<dbReference type="PANTHER" id="PTHR30273">
    <property type="entry name" value="PERIPLASMIC SIGNAL SENSOR AND SIGMA FACTOR ACTIVATOR FECR-RELATED"/>
    <property type="match status" value="1"/>
</dbReference>
<dbReference type="PIRSF" id="PIRSF018266">
    <property type="entry name" value="FecR"/>
    <property type="match status" value="1"/>
</dbReference>
<keyword evidence="1" id="KW-1133">Transmembrane helix</keyword>
<dbReference type="Proteomes" id="UP001595818">
    <property type="component" value="Unassembled WGS sequence"/>
</dbReference>
<dbReference type="Pfam" id="PF16344">
    <property type="entry name" value="FecR_C"/>
    <property type="match status" value="1"/>
</dbReference>
<dbReference type="Gene3D" id="3.55.50.30">
    <property type="match status" value="1"/>
</dbReference>
<organism evidence="4 5">
    <name type="scientific">Negadavirga shengliensis</name>
    <dbReference type="NCBI Taxonomy" id="1389218"/>
    <lineage>
        <taxon>Bacteria</taxon>
        <taxon>Pseudomonadati</taxon>
        <taxon>Bacteroidota</taxon>
        <taxon>Cytophagia</taxon>
        <taxon>Cytophagales</taxon>
        <taxon>Cyclobacteriaceae</taxon>
        <taxon>Negadavirga</taxon>
    </lineage>
</organism>
<keyword evidence="1" id="KW-0472">Membrane</keyword>
<dbReference type="RefSeq" id="WP_377069340.1">
    <property type="nucleotide sequence ID" value="NZ_JBHSJJ010000025.1"/>
</dbReference>
<dbReference type="InterPro" id="IPR006860">
    <property type="entry name" value="FecR"/>
</dbReference>
<evidence type="ECO:0000313" key="4">
    <source>
        <dbReference type="EMBL" id="MFC4874970.1"/>
    </source>
</evidence>
<feature type="transmembrane region" description="Helical" evidence="1">
    <location>
        <begin position="101"/>
        <end position="119"/>
    </location>
</feature>
<reference evidence="5" key="1">
    <citation type="journal article" date="2019" name="Int. J. Syst. Evol. Microbiol.">
        <title>The Global Catalogue of Microorganisms (GCM) 10K type strain sequencing project: providing services to taxonomists for standard genome sequencing and annotation.</title>
        <authorList>
            <consortium name="The Broad Institute Genomics Platform"/>
            <consortium name="The Broad Institute Genome Sequencing Center for Infectious Disease"/>
            <person name="Wu L."/>
            <person name="Ma J."/>
        </authorList>
    </citation>
    <scope>NUCLEOTIDE SEQUENCE [LARGE SCALE GENOMIC DNA]</scope>
    <source>
        <strain evidence="5">CGMCC 4.7466</strain>
    </source>
</reference>
<sequence length="343" mass="39795">MRYSDYELEDFLLDDFFIQWVKRPDANNKHFWERWLQENPDRRNTVMEAVQIIRSVHYSNKIPFTDKMYIDIFENILRNEAIHHKNTASTKRDMVLIFRKFAALLVVSFCLWVVYVAYFTRTPQVEETNEIPVIIKSVPAGKKSILTLADGSKVYLNSNSSIQYPKDFGKTEREVFLIGEAFFEIQKDLDKPFVVSSGNTKISVLGTTFNVNNTDNGNVSVALVTGKIRVWDDNGNNVDVEPNEMLVLEKGGKYYKTGFEKNEIIGWKDKILFFKKDSLQKIKAKIEKWYGVNVHIQGNPSSNWTYTGIYTDEILENVLEGIFQTSGIKYKIDGREVMIYNPK</sequence>
<dbReference type="InterPro" id="IPR012373">
    <property type="entry name" value="Ferrdict_sens_TM"/>
</dbReference>
<evidence type="ECO:0000259" key="2">
    <source>
        <dbReference type="Pfam" id="PF04773"/>
    </source>
</evidence>
<keyword evidence="5" id="KW-1185">Reference proteome</keyword>
<feature type="domain" description="Protein FecR C-terminal" evidence="3">
    <location>
        <begin position="272"/>
        <end position="339"/>
    </location>
</feature>
<proteinExistence type="predicted"/>